<dbReference type="Pfam" id="PF00837">
    <property type="entry name" value="T4_deiodinase"/>
    <property type="match status" value="1"/>
</dbReference>
<keyword evidence="1" id="KW-0712">Selenocysteine</keyword>
<sequence>MTSLPGAAVRRSAGAAQEPGQEEETRVLTGRSCHVGVGQMEKTGKVNNTISALMLWLLDFQCIRRRVLLTVKEETPEREDPPLCVSDANRMCTLESLKAVWHGQKLDFFKSAHLGSSAPNTEAYHRLATQHIDIADFLLVYIEEAHPSDGWVSTDASYQIPKHQSLQDRLTAAQLMLQGVPGCRVVVDTMSNASNAAYGAYFERLYIVLDGKVVYQGGRGPDGYKISELRTWLDQYYKHMLSKGTLVIQV</sequence>
<dbReference type="PANTHER" id="PTHR11781">
    <property type="entry name" value="IODOTHYRONINE DEIODINASE"/>
    <property type="match status" value="1"/>
</dbReference>
<keyword evidence="1" id="KW-0893">Thyroid hormones biosynthesis</keyword>
<evidence type="ECO:0000313" key="4">
    <source>
        <dbReference type="Proteomes" id="UP001176940"/>
    </source>
</evidence>
<feature type="region of interest" description="Disordered" evidence="2">
    <location>
        <begin position="1"/>
        <end position="27"/>
    </location>
</feature>
<name>A0ABN9L3D5_9NEOB</name>
<dbReference type="EMBL" id="CAUEEQ010008363">
    <property type="protein sequence ID" value="CAJ0932228.1"/>
    <property type="molecule type" value="Genomic_DNA"/>
</dbReference>
<accession>A0ABN9L3D5</accession>
<protein>
    <recommendedName>
        <fullName evidence="1">Iodothyronine deiodinase</fullName>
    </recommendedName>
</protein>
<organism evidence="3 4">
    <name type="scientific">Ranitomeya imitator</name>
    <name type="common">mimic poison frog</name>
    <dbReference type="NCBI Taxonomy" id="111125"/>
    <lineage>
        <taxon>Eukaryota</taxon>
        <taxon>Metazoa</taxon>
        <taxon>Chordata</taxon>
        <taxon>Craniata</taxon>
        <taxon>Vertebrata</taxon>
        <taxon>Euteleostomi</taxon>
        <taxon>Amphibia</taxon>
        <taxon>Batrachia</taxon>
        <taxon>Anura</taxon>
        <taxon>Neobatrachia</taxon>
        <taxon>Hyloidea</taxon>
        <taxon>Dendrobatidae</taxon>
        <taxon>Dendrobatinae</taxon>
        <taxon>Ranitomeya</taxon>
    </lineage>
</organism>
<keyword evidence="4" id="KW-1185">Reference proteome</keyword>
<dbReference type="PANTHER" id="PTHR11781:SF4">
    <property type="entry name" value="THYROXINE 5-DEIODINASE"/>
    <property type="match status" value="1"/>
</dbReference>
<evidence type="ECO:0000313" key="3">
    <source>
        <dbReference type="EMBL" id="CAJ0932228.1"/>
    </source>
</evidence>
<reference evidence="3" key="1">
    <citation type="submission" date="2023-07" db="EMBL/GenBank/DDBJ databases">
        <authorList>
            <person name="Stuckert A."/>
        </authorList>
    </citation>
    <scope>NUCLEOTIDE SEQUENCE</scope>
</reference>
<dbReference type="InterPro" id="IPR000643">
    <property type="entry name" value="Iodothyronine_deiodinase"/>
</dbReference>
<comment type="caution">
    <text evidence="3">The sequence shown here is derived from an EMBL/GenBank/DDBJ whole genome shotgun (WGS) entry which is preliminary data.</text>
</comment>
<comment type="function">
    <text evidence="1">Responsible for the deiodination of T4 (3,5,3',5'-tetraiodothyronine).</text>
</comment>
<proteinExistence type="inferred from homology"/>
<evidence type="ECO:0000256" key="2">
    <source>
        <dbReference type="SAM" id="MobiDB-lite"/>
    </source>
</evidence>
<comment type="similarity">
    <text evidence="1">Belongs to the iodothyronine deiodinase family.</text>
</comment>
<evidence type="ECO:0000256" key="1">
    <source>
        <dbReference type="RuleBase" id="RU000676"/>
    </source>
</evidence>
<dbReference type="Proteomes" id="UP001176940">
    <property type="component" value="Unassembled WGS sequence"/>
</dbReference>
<dbReference type="Gene3D" id="3.40.30.10">
    <property type="entry name" value="Glutaredoxin"/>
    <property type="match status" value="1"/>
</dbReference>
<keyword evidence="1" id="KW-0560">Oxidoreductase</keyword>
<gene>
    <name evidence="3" type="ORF">RIMI_LOCUS5009888</name>
</gene>